<name>A0A5C8FQ15_9SPIR</name>
<comment type="caution">
    <text evidence="2">The sequence shown here is derived from an EMBL/GenBank/DDBJ whole genome shotgun (WGS) entry which is preliminary data.</text>
</comment>
<proteinExistence type="predicted"/>
<dbReference type="GO" id="GO:0016740">
    <property type="term" value="F:transferase activity"/>
    <property type="evidence" value="ECO:0007669"/>
    <property type="project" value="UniProtKB-KW"/>
</dbReference>
<dbReference type="EMBL" id="SAYE01000007">
    <property type="protein sequence ID" value="TXJ51645.1"/>
    <property type="molecule type" value="Genomic_DNA"/>
</dbReference>
<evidence type="ECO:0000313" key="2">
    <source>
        <dbReference type="EMBL" id="TXJ51645.1"/>
    </source>
</evidence>
<dbReference type="AlphaFoldDB" id="A0A5C8FQ15"/>
<evidence type="ECO:0000313" key="3">
    <source>
        <dbReference type="Proteomes" id="UP000322307"/>
    </source>
</evidence>
<dbReference type="Proteomes" id="UP000322307">
    <property type="component" value="Unassembled WGS sequence"/>
</dbReference>
<keyword evidence="2" id="KW-0808">Transferase</keyword>
<evidence type="ECO:0000313" key="1">
    <source>
        <dbReference type="EMBL" id="TXJ51387.1"/>
    </source>
</evidence>
<dbReference type="EMBL" id="SAYE01000009">
    <property type="protein sequence ID" value="TXJ51387.1"/>
    <property type="molecule type" value="Genomic_DNA"/>
</dbReference>
<feature type="non-terminal residue" evidence="2">
    <location>
        <position position="33"/>
    </location>
</feature>
<protein>
    <submittedName>
        <fullName evidence="2">Glycosyl transferase family 8</fullName>
    </submittedName>
</protein>
<reference evidence="2" key="2">
    <citation type="submission" date="2019-01" db="EMBL/GenBank/DDBJ databases">
        <authorList>
            <person name="Thorell K."/>
        </authorList>
    </citation>
    <scope>NUCLEOTIDE SEQUENCE</scope>
    <source>
        <strain evidence="2">PC3939II</strain>
    </source>
</reference>
<sequence>MKKKIALLLCSTGNEAFAVGNVIIGAKKYLFQN</sequence>
<gene>
    <name evidence="2" type="ORF">EPJ84_02505</name>
    <name evidence="1" type="ORF">EPJ84_05885</name>
</gene>
<organism evidence="2 3">
    <name type="scientific">Brachyspira aalborgi</name>
    <dbReference type="NCBI Taxonomy" id="29522"/>
    <lineage>
        <taxon>Bacteria</taxon>
        <taxon>Pseudomonadati</taxon>
        <taxon>Spirochaetota</taxon>
        <taxon>Spirochaetia</taxon>
        <taxon>Brachyspirales</taxon>
        <taxon>Brachyspiraceae</taxon>
        <taxon>Brachyspira</taxon>
    </lineage>
</organism>
<reference evidence="2 3" key="1">
    <citation type="journal article" date="1992" name="Lakartidningen">
        <title>[Penicillin V and not amoxicillin is the first choice preparation in acute otitis].</title>
        <authorList>
            <person name="Kamme C."/>
            <person name="Lundgren K."/>
            <person name="Prellner K."/>
        </authorList>
    </citation>
    <scope>NUCLEOTIDE SEQUENCE [LARGE SCALE GENOMIC DNA]</scope>
    <source>
        <strain evidence="2 3">PC3939II</strain>
    </source>
</reference>
<accession>A0A5C8FQ15</accession>